<reference evidence="2" key="1">
    <citation type="journal article" date="2015" name="BMC Genomics">
        <title>Transcriptome profiling of a Rhizobium leguminosarum bv. trifolii rosR mutant reveals the role of the transcriptional regulator RosR in motility, synthesis of cell-surface components, and other cellular processes.</title>
        <authorList>
            <person name="Rachwal K."/>
            <person name="Matczynska E."/>
            <person name="Janczarek M."/>
        </authorList>
    </citation>
    <scope>NUCLEOTIDE SEQUENCE</scope>
    <source>
        <strain evidence="2">Rt24.2</strain>
    </source>
</reference>
<evidence type="ECO:0000256" key="1">
    <source>
        <dbReference type="SAM" id="MobiDB-lite"/>
    </source>
</evidence>
<name>A0A1C9I2S6_RHILT</name>
<accession>A0A1C9I2S6</accession>
<dbReference type="EMBL" id="KX490851">
    <property type="protein sequence ID" value="AOO93215.1"/>
    <property type="molecule type" value="Genomic_DNA"/>
</dbReference>
<dbReference type="AlphaFoldDB" id="A0A1C9I2S6"/>
<evidence type="ECO:0000313" key="2">
    <source>
        <dbReference type="EMBL" id="AOO93215.1"/>
    </source>
</evidence>
<protein>
    <submittedName>
        <fullName evidence="2">Uncharacterized protein</fullName>
    </submittedName>
</protein>
<proteinExistence type="predicted"/>
<organism evidence="2">
    <name type="scientific">Rhizobium leguminosarum bv. trifolii</name>
    <dbReference type="NCBI Taxonomy" id="386"/>
    <lineage>
        <taxon>Bacteria</taxon>
        <taxon>Pseudomonadati</taxon>
        <taxon>Pseudomonadota</taxon>
        <taxon>Alphaproteobacteria</taxon>
        <taxon>Hyphomicrobiales</taxon>
        <taxon>Rhizobiaceae</taxon>
        <taxon>Rhizobium/Agrobacterium group</taxon>
        <taxon>Rhizobium</taxon>
    </lineage>
</organism>
<reference evidence="2" key="2">
    <citation type="journal article" date="2016" name="Front. Microbiol.">
        <title>The Regulatory Protein RosR Affects Rhizobium leguminosarum bv. trifolii Protein Profiles, Cell Surface Properties, and Symbiosis with Clover.</title>
        <authorList>
            <person name="Rachwal K."/>
            <person name="Boguszewska A."/>
            <person name="Kopcinska J."/>
            <person name="Karas M."/>
            <person name="Tchorzewski M."/>
            <person name="Janczarek M."/>
        </authorList>
    </citation>
    <scope>NUCLEOTIDE SEQUENCE</scope>
    <source>
        <strain evidence="2">Rt24.2</strain>
    </source>
</reference>
<feature type="region of interest" description="Disordered" evidence="1">
    <location>
        <begin position="23"/>
        <end position="42"/>
    </location>
</feature>
<sequence length="42" mass="4964">MVETRPRDHRSTVINERSHRIYSSTNRNTGDAPYARYVLRST</sequence>